<feature type="repeat" description="ANK" evidence="3">
    <location>
        <begin position="316"/>
        <end position="348"/>
    </location>
</feature>
<dbReference type="InterPro" id="IPR056593">
    <property type="entry name" value="ANK_LRRK2"/>
</dbReference>
<gene>
    <name evidence="5" type="ORF">GSM42_19700</name>
</gene>
<keyword evidence="6" id="KW-1185">Reference proteome</keyword>
<name>A0A6I4VVH8_9BACL</name>
<dbReference type="PRINTS" id="PR01415">
    <property type="entry name" value="ANKYRIN"/>
</dbReference>
<dbReference type="InterPro" id="IPR002110">
    <property type="entry name" value="Ankyrin_rpt"/>
</dbReference>
<protein>
    <recommendedName>
        <fullName evidence="4">LRRK2 ANK repeat domain-containing protein</fullName>
    </recommendedName>
</protein>
<dbReference type="SMART" id="SM00248">
    <property type="entry name" value="ANK"/>
    <property type="match status" value="7"/>
</dbReference>
<dbReference type="RefSeq" id="WP_160803268.1">
    <property type="nucleotide sequence ID" value="NZ_WUUL01000022.1"/>
</dbReference>
<dbReference type="SUPFAM" id="SSF48403">
    <property type="entry name" value="Ankyrin repeat"/>
    <property type="match status" value="1"/>
</dbReference>
<comment type="caution">
    <text evidence="5">The sequence shown here is derived from an EMBL/GenBank/DDBJ whole genome shotgun (WGS) entry which is preliminary data.</text>
</comment>
<feature type="repeat" description="ANK" evidence="3">
    <location>
        <begin position="83"/>
        <end position="115"/>
    </location>
</feature>
<dbReference type="EMBL" id="WUUL01000022">
    <property type="protein sequence ID" value="MXQ55909.1"/>
    <property type="molecule type" value="Genomic_DNA"/>
</dbReference>
<dbReference type="Pfam" id="PF23745">
    <property type="entry name" value="ANK_LRRK2"/>
    <property type="match status" value="1"/>
</dbReference>
<evidence type="ECO:0000313" key="5">
    <source>
        <dbReference type="EMBL" id="MXQ55909.1"/>
    </source>
</evidence>
<dbReference type="PANTHER" id="PTHR24126:SF14">
    <property type="entry name" value="ANK_REP_REGION DOMAIN-CONTAINING PROTEIN"/>
    <property type="match status" value="1"/>
</dbReference>
<dbReference type="InterPro" id="IPR036770">
    <property type="entry name" value="Ankyrin_rpt-contain_sf"/>
</dbReference>
<dbReference type="Pfam" id="PF00023">
    <property type="entry name" value="Ank"/>
    <property type="match status" value="1"/>
</dbReference>
<evidence type="ECO:0000256" key="2">
    <source>
        <dbReference type="ARBA" id="ARBA00023043"/>
    </source>
</evidence>
<proteinExistence type="predicted"/>
<feature type="repeat" description="ANK" evidence="3">
    <location>
        <begin position="188"/>
        <end position="220"/>
    </location>
</feature>
<organism evidence="5 6">
    <name type="scientific">Shimazuella alba</name>
    <dbReference type="NCBI Taxonomy" id="2690964"/>
    <lineage>
        <taxon>Bacteria</taxon>
        <taxon>Bacillati</taxon>
        <taxon>Bacillota</taxon>
        <taxon>Bacilli</taxon>
        <taxon>Bacillales</taxon>
        <taxon>Thermoactinomycetaceae</taxon>
        <taxon>Shimazuella</taxon>
    </lineage>
</organism>
<dbReference type="PROSITE" id="PS50088">
    <property type="entry name" value="ANK_REPEAT"/>
    <property type="match status" value="4"/>
</dbReference>
<keyword evidence="1" id="KW-0677">Repeat</keyword>
<dbReference type="Proteomes" id="UP000430692">
    <property type="component" value="Unassembled WGS sequence"/>
</dbReference>
<reference evidence="5 6" key="1">
    <citation type="submission" date="2019-12" db="EMBL/GenBank/DDBJ databases">
        <title>Whole-genome analyses of novel actinobacteria.</title>
        <authorList>
            <person name="Sahin N."/>
            <person name="Saygin H."/>
        </authorList>
    </citation>
    <scope>NUCLEOTIDE SEQUENCE [LARGE SCALE GENOMIC DNA]</scope>
    <source>
        <strain evidence="5 6">KC615</strain>
    </source>
</reference>
<dbReference type="PANTHER" id="PTHR24126">
    <property type="entry name" value="ANKYRIN REPEAT, PH AND SEC7 DOMAIN CONTAINING PROTEIN SECG-RELATED"/>
    <property type="match status" value="1"/>
</dbReference>
<dbReference type="PROSITE" id="PS50297">
    <property type="entry name" value="ANK_REP_REGION"/>
    <property type="match status" value="2"/>
</dbReference>
<accession>A0A6I4VVH8</accession>
<feature type="repeat" description="ANK" evidence="3">
    <location>
        <begin position="349"/>
        <end position="381"/>
    </location>
</feature>
<sequence>MKKEVLTIRFLRHIDKQDKEFWETCSLVRYDDLEKVKERLYTYPDQANQKTANGITLLYFSQTERMATFLIEQGLSVHEKDEWGNTPLHLAAYEGFTGAATVYMKNGANVHVTNRWGQKPHQIASTPATCDVFITNRQNAQKRIDQNLQNVSLYDAARQGKEQAIRYMLASGVDPNLLNHEDFQVDRWEDTPLYHAIYIGYHRIVDLFLQYGANPNVHSRVSLYRSAYNVATIQALHKYGAKATPAQLDDACWEAVVNVGNNAMLQELISYGAPLVKDYIIHDAIRRVDQTTEEYPKIVKTLVKHRPEFLDSISKIDETPLLKAVDMDNQLMVECLIELGADVNKPNKKNVTPILSASRRGNTTLVKRLIEQGADVISTDDTGFSAYTWAVFNRRSKTIEAMRDTMKAKELPIPKTPLPPKPEDFHHDTSDFTHFFHDDDWNDAVFIRWNQNKFLTFAYQFGFHNRYVAIHETPADQVTYFFSRDELILQTVDQEEIMTVTQYFAFHSDYPDAWMTYINWWDEESGVDYTQFHFRCPNELLEETRNIIQEEDLITEFTLDNIEEGHPVRQLYTYSKKCLQTGLDELWQTSFYNNEIS</sequence>
<evidence type="ECO:0000256" key="3">
    <source>
        <dbReference type="PROSITE-ProRule" id="PRU00023"/>
    </source>
</evidence>
<dbReference type="Pfam" id="PF12796">
    <property type="entry name" value="Ank_2"/>
    <property type="match status" value="1"/>
</dbReference>
<dbReference type="AlphaFoldDB" id="A0A6I4VVH8"/>
<feature type="domain" description="LRRK2 ANK repeat" evidence="4">
    <location>
        <begin position="315"/>
        <end position="374"/>
    </location>
</feature>
<evidence type="ECO:0000313" key="6">
    <source>
        <dbReference type="Proteomes" id="UP000430692"/>
    </source>
</evidence>
<evidence type="ECO:0000259" key="4">
    <source>
        <dbReference type="Pfam" id="PF23745"/>
    </source>
</evidence>
<keyword evidence="2 3" id="KW-0040">ANK repeat</keyword>
<dbReference type="Gene3D" id="1.25.40.20">
    <property type="entry name" value="Ankyrin repeat-containing domain"/>
    <property type="match status" value="3"/>
</dbReference>
<evidence type="ECO:0000256" key="1">
    <source>
        <dbReference type="ARBA" id="ARBA00022737"/>
    </source>
</evidence>